<evidence type="ECO:0000256" key="1">
    <source>
        <dbReference type="SAM" id="Phobius"/>
    </source>
</evidence>
<dbReference type="Proteomes" id="UP000532010">
    <property type="component" value="Unassembled WGS sequence"/>
</dbReference>
<organism evidence="2 3">
    <name type="scientific">Microvirga lupini</name>
    <dbReference type="NCBI Taxonomy" id="420324"/>
    <lineage>
        <taxon>Bacteria</taxon>
        <taxon>Pseudomonadati</taxon>
        <taxon>Pseudomonadota</taxon>
        <taxon>Alphaproteobacteria</taxon>
        <taxon>Hyphomicrobiales</taxon>
        <taxon>Methylobacteriaceae</taxon>
        <taxon>Microvirga</taxon>
    </lineage>
</organism>
<keyword evidence="1" id="KW-0812">Transmembrane</keyword>
<comment type="caution">
    <text evidence="2">The sequence shown here is derived from an EMBL/GenBank/DDBJ whole genome shotgun (WGS) entry which is preliminary data.</text>
</comment>
<feature type="transmembrane region" description="Helical" evidence="1">
    <location>
        <begin position="181"/>
        <end position="204"/>
    </location>
</feature>
<accession>A0A7W4VHE4</accession>
<feature type="transmembrane region" description="Helical" evidence="1">
    <location>
        <begin position="216"/>
        <end position="238"/>
    </location>
</feature>
<proteinExistence type="predicted"/>
<dbReference type="AlphaFoldDB" id="A0A7W4VHE4"/>
<sequence>MRLWTERPMKVGPILLAAAFLLALLLALPGQTVTTRYLNDLFVILDGAYRIAAGQVPNQDFHTPLGPFAYYLSAAGYALSGSLGGTMPTAMALITLLLAMPMTHILGSRLHPFIALPYGLFLLLILAVPVNLGEGVTSLSFAKFYNRIGWAALGMLLIMYLRPLSIGRRQTILDTACATALTLLMLYTKLSYGVVALAFLLFMLSDREQRRWSASALGITILAVLIIELIWQSSLAYLADLRLAFDVGGGLRGTWGQIADHILVNLTDYVLLGLFAGMAMYRTRSVRDLLFYAFCAIAGFLIINQNFQAWGIIMLHGAAAVAAETILRFESHRPERTIDPGGWSTAAGAKLLFLAVVLPTSIHCLIALSLHTAAASVRAGNAVPLPGLQQVRVANLWTWNDYDAATAYQEVLHDGIDALSRLDPKPDRIFVLDLGNAFSIALNAPPAKGDASWLQWDRTLNNTSYIPAETLLADVQFVMEPKPADSLDAAKGWLPQLQAIYGPYIATHFAMAEETQHWKLYRRRLPSRPEAALQRDGRS</sequence>
<keyword evidence="3" id="KW-1185">Reference proteome</keyword>
<dbReference type="EMBL" id="JACHWB010000001">
    <property type="protein sequence ID" value="MBB3017268.1"/>
    <property type="molecule type" value="Genomic_DNA"/>
</dbReference>
<keyword evidence="1" id="KW-0472">Membrane</keyword>
<feature type="transmembrane region" description="Helical" evidence="1">
    <location>
        <begin position="113"/>
        <end position="132"/>
    </location>
</feature>
<evidence type="ECO:0000313" key="2">
    <source>
        <dbReference type="EMBL" id="MBB3017268.1"/>
    </source>
</evidence>
<feature type="transmembrane region" description="Helical" evidence="1">
    <location>
        <begin position="289"/>
        <end position="307"/>
    </location>
</feature>
<keyword evidence="1" id="KW-1133">Transmembrane helix</keyword>
<gene>
    <name evidence="2" type="ORF">FHR70_000308</name>
</gene>
<protein>
    <recommendedName>
        <fullName evidence="4">Glycosyltransferase RgtA/B/C/D-like domain-containing protein</fullName>
    </recommendedName>
</protein>
<reference evidence="2 3" key="1">
    <citation type="submission" date="2020-08" db="EMBL/GenBank/DDBJ databases">
        <title>The Agave Microbiome: Exploring the role of microbial communities in plant adaptations to desert environments.</title>
        <authorList>
            <person name="Partida-Martinez L.P."/>
        </authorList>
    </citation>
    <scope>NUCLEOTIDE SEQUENCE [LARGE SCALE GENOMIC DNA]</scope>
    <source>
        <strain evidence="2 3">AT3.9</strain>
    </source>
</reference>
<dbReference type="RefSeq" id="WP_183446412.1">
    <property type="nucleotide sequence ID" value="NZ_JACHWB010000001.1"/>
</dbReference>
<evidence type="ECO:0008006" key="4">
    <source>
        <dbReference type="Google" id="ProtNLM"/>
    </source>
</evidence>
<feature type="transmembrane region" description="Helical" evidence="1">
    <location>
        <begin position="144"/>
        <end position="161"/>
    </location>
</feature>
<evidence type="ECO:0000313" key="3">
    <source>
        <dbReference type="Proteomes" id="UP000532010"/>
    </source>
</evidence>
<name>A0A7W4VHE4_9HYPH</name>